<dbReference type="FunFam" id="2.120.10.30:FF:000013">
    <property type="entry name" value="E3 ubiquitin-protein ligase TRIM71"/>
    <property type="match status" value="1"/>
</dbReference>
<gene>
    <name evidence="28" type="primary">LOC116956033</name>
</gene>
<dbReference type="SMART" id="SM00336">
    <property type="entry name" value="BBOX"/>
    <property type="match status" value="2"/>
</dbReference>
<dbReference type="Gene3D" id="2.120.10.30">
    <property type="entry name" value="TolB, C-terminal domain"/>
    <property type="match status" value="2"/>
</dbReference>
<evidence type="ECO:0000256" key="3">
    <source>
        <dbReference type="ARBA" id="ARBA00004906"/>
    </source>
</evidence>
<dbReference type="AlphaFoldDB" id="A0AAJ7XG95"/>
<feature type="repeat" description="NHL" evidence="23">
    <location>
        <begin position="824"/>
        <end position="864"/>
    </location>
</feature>
<feature type="repeat" description="NHL" evidence="23">
    <location>
        <begin position="631"/>
        <end position="675"/>
    </location>
</feature>
<keyword evidence="8" id="KW-0808">Transferase</keyword>
<dbReference type="GO" id="GO:0008270">
    <property type="term" value="F:zinc ion binding"/>
    <property type="evidence" value="ECO:0007669"/>
    <property type="project" value="UniProtKB-KW"/>
</dbReference>
<dbReference type="InterPro" id="IPR013783">
    <property type="entry name" value="Ig-like_fold"/>
</dbReference>
<evidence type="ECO:0000256" key="25">
    <source>
        <dbReference type="SAM" id="MobiDB-lite"/>
    </source>
</evidence>
<dbReference type="PANTHER" id="PTHR24104:SF55">
    <property type="entry name" value="E3 UBIQUITIN-PROTEIN LIGASE TRIM71"/>
    <property type="match status" value="1"/>
</dbReference>
<evidence type="ECO:0000256" key="10">
    <source>
        <dbReference type="ARBA" id="ARBA00022737"/>
    </source>
</evidence>
<feature type="coiled-coil region" evidence="24">
    <location>
        <begin position="322"/>
        <end position="356"/>
    </location>
</feature>
<proteinExistence type="inferred from homology"/>
<keyword evidence="11 21" id="KW-0863">Zinc-finger</keyword>
<feature type="domain" description="B box-type" evidence="26">
    <location>
        <begin position="252"/>
        <end position="293"/>
    </location>
</feature>
<evidence type="ECO:0000256" key="6">
    <source>
        <dbReference type="ARBA" id="ARBA00022473"/>
    </source>
</evidence>
<dbReference type="Pfam" id="PF00630">
    <property type="entry name" value="Filamin"/>
    <property type="match status" value="1"/>
</dbReference>
<evidence type="ECO:0000256" key="9">
    <source>
        <dbReference type="ARBA" id="ARBA00022723"/>
    </source>
</evidence>
<dbReference type="GO" id="GO:0043161">
    <property type="term" value="P:proteasome-mediated ubiquitin-dependent protein catabolic process"/>
    <property type="evidence" value="ECO:0007669"/>
    <property type="project" value="TreeGrafter"/>
</dbReference>
<evidence type="ECO:0000256" key="22">
    <source>
        <dbReference type="PROSITE-ProRule" id="PRU00087"/>
    </source>
</evidence>
<dbReference type="Gene3D" id="2.60.40.10">
    <property type="entry name" value="Immunoglobulins"/>
    <property type="match status" value="1"/>
</dbReference>
<dbReference type="InterPro" id="IPR014756">
    <property type="entry name" value="Ig_E-set"/>
</dbReference>
<keyword evidence="16" id="KW-0943">RNA-mediated gene silencing</keyword>
<dbReference type="Pfam" id="PF00643">
    <property type="entry name" value="zf-B_box"/>
    <property type="match status" value="1"/>
</dbReference>
<dbReference type="KEGG" id="pmrn:116956033"/>
<dbReference type="InterPro" id="IPR001258">
    <property type="entry name" value="NHL_repeat"/>
</dbReference>
<evidence type="ECO:0000256" key="19">
    <source>
        <dbReference type="ARBA" id="ARBA00042007"/>
    </source>
</evidence>
<dbReference type="RefSeq" id="XP_032833346.1">
    <property type="nucleotide sequence ID" value="XM_032977455.1"/>
</dbReference>
<evidence type="ECO:0000256" key="5">
    <source>
        <dbReference type="ARBA" id="ARBA00012483"/>
    </source>
</evidence>
<keyword evidence="15 24" id="KW-0175">Coiled coil</keyword>
<dbReference type="Proteomes" id="UP001318040">
    <property type="component" value="Chromosome 63"/>
</dbReference>
<keyword evidence="6" id="KW-0217">Developmental protein</keyword>
<comment type="subcellular location">
    <subcellularLocation>
        <location evidence="2">Cytoplasm</location>
        <location evidence="2">P-body</location>
    </subcellularLocation>
</comment>
<keyword evidence="13" id="KW-0862">Zinc</keyword>
<dbReference type="Gene3D" id="3.30.160.60">
    <property type="entry name" value="Classic Zinc Finger"/>
    <property type="match status" value="1"/>
</dbReference>
<dbReference type="PANTHER" id="PTHR24104">
    <property type="entry name" value="E3 UBIQUITIN-PROTEIN LIGASE NHLRC1-RELATED"/>
    <property type="match status" value="1"/>
</dbReference>
<dbReference type="InterPro" id="IPR050952">
    <property type="entry name" value="TRIM-NHL_E3_ligases"/>
</dbReference>
<dbReference type="GO" id="GO:0000209">
    <property type="term" value="P:protein polyubiquitination"/>
    <property type="evidence" value="ECO:0007669"/>
    <property type="project" value="TreeGrafter"/>
</dbReference>
<keyword evidence="7" id="KW-0963">Cytoplasm</keyword>
<evidence type="ECO:0000256" key="14">
    <source>
        <dbReference type="ARBA" id="ARBA00022884"/>
    </source>
</evidence>
<evidence type="ECO:0000256" key="20">
    <source>
        <dbReference type="ARBA" id="ARBA00043228"/>
    </source>
</evidence>
<dbReference type="PROSITE" id="PS50194">
    <property type="entry name" value="FILAMIN_REPEAT"/>
    <property type="match status" value="1"/>
</dbReference>
<feature type="repeat" description="NHL" evidence="23">
    <location>
        <begin position="679"/>
        <end position="726"/>
    </location>
</feature>
<dbReference type="InterPro" id="IPR001298">
    <property type="entry name" value="Filamin/ABP280_rpt"/>
</dbReference>
<keyword evidence="27" id="KW-1185">Reference proteome</keyword>
<dbReference type="EC" id="2.3.2.27" evidence="5"/>
<evidence type="ECO:0000313" key="27">
    <source>
        <dbReference type="Proteomes" id="UP001318040"/>
    </source>
</evidence>
<organism evidence="27 28">
    <name type="scientific">Petromyzon marinus</name>
    <name type="common">Sea lamprey</name>
    <dbReference type="NCBI Taxonomy" id="7757"/>
    <lineage>
        <taxon>Eukaryota</taxon>
        <taxon>Metazoa</taxon>
        <taxon>Chordata</taxon>
        <taxon>Craniata</taxon>
        <taxon>Vertebrata</taxon>
        <taxon>Cyclostomata</taxon>
        <taxon>Hyperoartia</taxon>
        <taxon>Petromyzontiformes</taxon>
        <taxon>Petromyzontidae</taxon>
        <taxon>Petromyzon</taxon>
    </lineage>
</organism>
<evidence type="ECO:0000256" key="11">
    <source>
        <dbReference type="ARBA" id="ARBA00022771"/>
    </source>
</evidence>
<dbReference type="FunFam" id="3.30.160.60:FF:000923">
    <property type="entry name" value="E3 ubiquitin-protein ligase TRIM71"/>
    <property type="match status" value="1"/>
</dbReference>
<evidence type="ECO:0000256" key="1">
    <source>
        <dbReference type="ARBA" id="ARBA00000900"/>
    </source>
</evidence>
<protein>
    <recommendedName>
        <fullName evidence="17">E3 ubiquitin-protein ligase TRIM71</fullName>
        <ecNumber evidence="5">2.3.2.27</ecNumber>
    </recommendedName>
    <alternativeName>
        <fullName evidence="20">Protein lin-41 homolog</fullName>
    </alternativeName>
    <alternativeName>
        <fullName evidence="18">RING-type E3 ubiquitin transferase TRIM71</fullName>
    </alternativeName>
    <alternativeName>
        <fullName evidence="19">Tripartite motif-containing protein 71</fullName>
    </alternativeName>
</protein>
<comment type="pathway">
    <text evidence="3">Protein modification; protein ubiquitination.</text>
</comment>
<dbReference type="InterPro" id="IPR003649">
    <property type="entry name" value="Bbox_C"/>
</dbReference>
<feature type="compositionally biased region" description="Low complexity" evidence="25">
    <location>
        <begin position="152"/>
        <end position="163"/>
    </location>
</feature>
<feature type="repeat" description="Filamin" evidence="22">
    <location>
        <begin position="470"/>
        <end position="571"/>
    </location>
</feature>
<feature type="compositionally biased region" description="Basic and acidic residues" evidence="25">
    <location>
        <begin position="138"/>
        <end position="151"/>
    </location>
</feature>
<dbReference type="GO" id="GO:0061630">
    <property type="term" value="F:ubiquitin protein ligase activity"/>
    <property type="evidence" value="ECO:0007669"/>
    <property type="project" value="UniProtKB-EC"/>
</dbReference>
<evidence type="ECO:0000256" key="21">
    <source>
        <dbReference type="PROSITE-ProRule" id="PRU00024"/>
    </source>
</evidence>
<evidence type="ECO:0000256" key="8">
    <source>
        <dbReference type="ARBA" id="ARBA00022679"/>
    </source>
</evidence>
<dbReference type="GeneID" id="116956033"/>
<dbReference type="PROSITE" id="PS50119">
    <property type="entry name" value="ZF_BBOX"/>
    <property type="match status" value="2"/>
</dbReference>
<evidence type="ECO:0000256" key="15">
    <source>
        <dbReference type="ARBA" id="ARBA00023054"/>
    </source>
</evidence>
<dbReference type="Pfam" id="PF01436">
    <property type="entry name" value="NHL"/>
    <property type="match status" value="6"/>
</dbReference>
<dbReference type="SUPFAM" id="SSF57845">
    <property type="entry name" value="B-box zinc-binding domain"/>
    <property type="match status" value="1"/>
</dbReference>
<evidence type="ECO:0000256" key="23">
    <source>
        <dbReference type="PROSITE-ProRule" id="PRU00504"/>
    </source>
</evidence>
<dbReference type="CDD" id="cd19796">
    <property type="entry name" value="Bbox2_TRIM71_C-VII"/>
    <property type="match status" value="1"/>
</dbReference>
<evidence type="ECO:0000256" key="16">
    <source>
        <dbReference type="ARBA" id="ARBA00023158"/>
    </source>
</evidence>
<dbReference type="SUPFAM" id="SSF101898">
    <property type="entry name" value="NHL repeat"/>
    <property type="match status" value="1"/>
</dbReference>
<feature type="domain" description="B box-type" evidence="26">
    <location>
        <begin position="183"/>
        <end position="230"/>
    </location>
</feature>
<comment type="catalytic activity">
    <reaction evidence="1">
        <text>S-ubiquitinyl-[E2 ubiquitin-conjugating enzyme]-L-cysteine + [acceptor protein]-L-lysine = [E2 ubiquitin-conjugating enzyme]-L-cysteine + N(6)-ubiquitinyl-[acceptor protein]-L-lysine.</text>
        <dbReference type="EC" id="2.3.2.27"/>
    </reaction>
</comment>
<feature type="repeat" description="NHL" evidence="23">
    <location>
        <begin position="777"/>
        <end position="820"/>
    </location>
</feature>
<keyword evidence="12" id="KW-0833">Ubl conjugation pathway</keyword>
<name>A0AAJ7XG95_PETMA</name>
<evidence type="ECO:0000256" key="4">
    <source>
        <dbReference type="ARBA" id="ARBA00008518"/>
    </source>
</evidence>
<keyword evidence="10" id="KW-0677">Repeat</keyword>
<evidence type="ECO:0000256" key="24">
    <source>
        <dbReference type="SAM" id="Coils"/>
    </source>
</evidence>
<feature type="repeat" description="NHL" evidence="23">
    <location>
        <begin position="730"/>
        <end position="773"/>
    </location>
</feature>
<evidence type="ECO:0000256" key="18">
    <source>
        <dbReference type="ARBA" id="ARBA00041679"/>
    </source>
</evidence>
<feature type="repeat" description="NHL" evidence="23">
    <location>
        <begin position="584"/>
        <end position="627"/>
    </location>
</feature>
<dbReference type="InterPro" id="IPR011042">
    <property type="entry name" value="6-blade_b-propeller_TolB-like"/>
</dbReference>
<evidence type="ECO:0000256" key="12">
    <source>
        <dbReference type="ARBA" id="ARBA00022786"/>
    </source>
</evidence>
<dbReference type="InterPro" id="IPR017868">
    <property type="entry name" value="Filamin/ABP280_repeat-like"/>
</dbReference>
<keyword evidence="9" id="KW-0479">Metal-binding</keyword>
<dbReference type="SMART" id="SM00502">
    <property type="entry name" value="BBC"/>
    <property type="match status" value="1"/>
</dbReference>
<evidence type="ECO:0000256" key="7">
    <source>
        <dbReference type="ARBA" id="ARBA00022490"/>
    </source>
</evidence>
<evidence type="ECO:0000256" key="2">
    <source>
        <dbReference type="ARBA" id="ARBA00004201"/>
    </source>
</evidence>
<comment type="similarity">
    <text evidence="4">Belongs to the TRIM/RBCC family.</text>
</comment>
<dbReference type="PROSITE" id="PS51125">
    <property type="entry name" value="NHL"/>
    <property type="match status" value="6"/>
</dbReference>
<evidence type="ECO:0000256" key="13">
    <source>
        <dbReference type="ARBA" id="ARBA00022833"/>
    </source>
</evidence>
<evidence type="ECO:0000313" key="28">
    <source>
        <dbReference type="RefSeq" id="XP_032833346.1"/>
    </source>
</evidence>
<evidence type="ECO:0000256" key="17">
    <source>
        <dbReference type="ARBA" id="ARBA00040205"/>
    </source>
</evidence>
<sequence length="864" mass="92911">MADFAEAFRTRSLISSLLIGSSSRRIVGPPVPSSGRDEVAAASAMPCFPIGANSSSSNGASASTTAAAAASTSAATAASSSSSAAATTAVTPGDLGLGHAAVDFPDDAELATDDDDEDDELPNFLITTILDVMSSAEDDIHSSPRQRHDQQHQQQHYQQQHQQCGGGGGVRDASWIGVEEPPPPPPRCSSCESGARAASECLVCREFLCSACVSAHRRVKLTKDHRMQPVQQQQQQQQQQQEVMMMVPVRDGDETYCRQHEREVARLFCDTCAVPICRGCTLAWHAGHSFVYLQDALQGSRGAALQLLADARQERLTLQMSIERVQAMVKRVDARMENIRSEVRAVAERHKKALEEREGELLYKVEKVHVAKLGVLDRQAEELRQSLARLDGTLLCVQRSLEQGRELDALKARELVLVRVRELQEMKRAGALAPREDDRVVFTPPDGALCTALRALGSVSSGACALLSSAAGEGLQRAVRGRVATFAVALQDHGGDPCCGGGEALAVAVTAPDGSPCWTEVVELQDGTFRVRYRSDQDQDHRVSITVAAASATGGPAPRCHLPGSPFTVPLRAGRSYAGVGVPLRCFGGEGDADGRLCRPWGVSVDREGRFVVADRSNNRVQVFGPAGRFLFRFGAPGARPGQFDRPAGVACDDRRDRIVVADKDNHRVQVFSSRGRFLLSIGERGHLSGQFCYPWDVAVSPESAGGGLILVSDTRNHRVQLFSPDGVFVNKYGLEGGMWRHFDSPRGVAFMPDGHLLVTDFNNQRLLVVRPDCGSARFLGSEGSAPGQFLRPQGVAVDAEGRVIVADSRNHRVQIFEPDGSFLCQFGGPGSGLGQMDRPSGIAITPDGLIAVVDFGNNRVLVF</sequence>
<dbReference type="CDD" id="cd14954">
    <property type="entry name" value="NHL_TRIM71_like"/>
    <property type="match status" value="1"/>
</dbReference>
<reference evidence="28" key="1">
    <citation type="submission" date="2025-08" db="UniProtKB">
        <authorList>
            <consortium name="RefSeq"/>
        </authorList>
    </citation>
    <scope>IDENTIFICATION</scope>
    <source>
        <tissue evidence="28">Sperm</tissue>
    </source>
</reference>
<accession>A0AAJ7XG95</accession>
<feature type="region of interest" description="Disordered" evidence="25">
    <location>
        <begin position="137"/>
        <end position="187"/>
    </location>
</feature>
<evidence type="ECO:0000259" key="26">
    <source>
        <dbReference type="PROSITE" id="PS50119"/>
    </source>
</evidence>
<dbReference type="SMART" id="SM00557">
    <property type="entry name" value="IG_FLMN"/>
    <property type="match status" value="1"/>
</dbReference>
<dbReference type="InterPro" id="IPR000315">
    <property type="entry name" value="Znf_B-box"/>
</dbReference>
<dbReference type="SUPFAM" id="SSF81296">
    <property type="entry name" value="E set domains"/>
    <property type="match status" value="1"/>
</dbReference>
<keyword evidence="14" id="KW-0694">RNA-binding</keyword>